<organism evidence="1">
    <name type="scientific">bioreactor metagenome</name>
    <dbReference type="NCBI Taxonomy" id="1076179"/>
    <lineage>
        <taxon>unclassified sequences</taxon>
        <taxon>metagenomes</taxon>
        <taxon>ecological metagenomes</taxon>
    </lineage>
</organism>
<accession>A0A645H109</accession>
<sequence length="52" mass="5502">MIFSIALLISNSDVGLTKIAALWATSAKEEVLLVITGTPTFKDLTIGKPKPS</sequence>
<comment type="caution">
    <text evidence="1">The sequence shown here is derived from an EMBL/GenBank/DDBJ whole genome shotgun (WGS) entry which is preliminary data.</text>
</comment>
<name>A0A645H109_9ZZZZ</name>
<dbReference type="AlphaFoldDB" id="A0A645H109"/>
<dbReference type="EMBL" id="VSSQ01084861">
    <property type="protein sequence ID" value="MPN32707.1"/>
    <property type="molecule type" value="Genomic_DNA"/>
</dbReference>
<evidence type="ECO:0000313" key="1">
    <source>
        <dbReference type="EMBL" id="MPN32707.1"/>
    </source>
</evidence>
<gene>
    <name evidence="1" type="ORF">SDC9_180187</name>
</gene>
<reference evidence="1" key="1">
    <citation type="submission" date="2019-08" db="EMBL/GenBank/DDBJ databases">
        <authorList>
            <person name="Kucharzyk K."/>
            <person name="Murdoch R.W."/>
            <person name="Higgins S."/>
            <person name="Loffler F."/>
        </authorList>
    </citation>
    <scope>NUCLEOTIDE SEQUENCE</scope>
</reference>
<proteinExistence type="predicted"/>
<protein>
    <submittedName>
        <fullName evidence="1">Uncharacterized protein</fullName>
    </submittedName>
</protein>